<keyword evidence="4" id="KW-1185">Reference proteome</keyword>
<evidence type="ECO:0000256" key="2">
    <source>
        <dbReference type="SAM" id="Phobius"/>
    </source>
</evidence>
<dbReference type="EMBL" id="QZEZ01000005">
    <property type="protein sequence ID" value="RJK95433.1"/>
    <property type="molecule type" value="Genomic_DNA"/>
</dbReference>
<protein>
    <submittedName>
        <fullName evidence="3">Uncharacterized protein</fullName>
    </submittedName>
</protein>
<evidence type="ECO:0000256" key="1">
    <source>
        <dbReference type="SAM" id="MobiDB-lite"/>
    </source>
</evidence>
<sequence>MREREPYRDGDEDGRAHGDAPGPEPLLLRLATLGVALEAVALLAFGGWLGVETLVATPDNEDIARGSTAYFLVLGALVALVALALARRQAWSLGAGTFLQLLALPMAWYMAREGLWVGAVPLAAVAVVSLAGLVGERSRAAVER</sequence>
<feature type="transmembrane region" description="Helical" evidence="2">
    <location>
        <begin position="93"/>
        <end position="110"/>
    </location>
</feature>
<organism evidence="3 4">
    <name type="scientific">Vallicoccus soli</name>
    <dbReference type="NCBI Taxonomy" id="2339232"/>
    <lineage>
        <taxon>Bacteria</taxon>
        <taxon>Bacillati</taxon>
        <taxon>Actinomycetota</taxon>
        <taxon>Actinomycetes</taxon>
        <taxon>Motilibacterales</taxon>
        <taxon>Vallicoccaceae</taxon>
        <taxon>Vallicoccus</taxon>
    </lineage>
</organism>
<dbReference type="Proteomes" id="UP000265614">
    <property type="component" value="Unassembled WGS sequence"/>
</dbReference>
<dbReference type="AlphaFoldDB" id="A0A3A3YXJ3"/>
<feature type="transmembrane region" description="Helical" evidence="2">
    <location>
        <begin position="116"/>
        <end position="135"/>
    </location>
</feature>
<gene>
    <name evidence="3" type="ORF">D5H78_12325</name>
</gene>
<accession>A0A3A3YXJ3</accession>
<dbReference type="RefSeq" id="WP_119950786.1">
    <property type="nucleotide sequence ID" value="NZ_QZEZ01000005.1"/>
</dbReference>
<reference evidence="3 4" key="1">
    <citation type="submission" date="2018-09" db="EMBL/GenBank/DDBJ databases">
        <title>YIM 75000 draft genome.</title>
        <authorList>
            <person name="Tang S."/>
            <person name="Feng Y."/>
        </authorList>
    </citation>
    <scope>NUCLEOTIDE SEQUENCE [LARGE SCALE GENOMIC DNA]</scope>
    <source>
        <strain evidence="3 4">YIM 75000</strain>
    </source>
</reference>
<keyword evidence="2" id="KW-0472">Membrane</keyword>
<name>A0A3A3YXJ3_9ACTN</name>
<keyword evidence="2" id="KW-0812">Transmembrane</keyword>
<keyword evidence="2" id="KW-1133">Transmembrane helix</keyword>
<feature type="region of interest" description="Disordered" evidence="1">
    <location>
        <begin position="1"/>
        <end position="20"/>
    </location>
</feature>
<proteinExistence type="predicted"/>
<comment type="caution">
    <text evidence="3">The sequence shown here is derived from an EMBL/GenBank/DDBJ whole genome shotgun (WGS) entry which is preliminary data.</text>
</comment>
<evidence type="ECO:0000313" key="4">
    <source>
        <dbReference type="Proteomes" id="UP000265614"/>
    </source>
</evidence>
<feature type="transmembrane region" description="Helical" evidence="2">
    <location>
        <begin position="69"/>
        <end position="86"/>
    </location>
</feature>
<evidence type="ECO:0000313" key="3">
    <source>
        <dbReference type="EMBL" id="RJK95433.1"/>
    </source>
</evidence>
<feature type="compositionally biased region" description="Basic and acidic residues" evidence="1">
    <location>
        <begin position="1"/>
        <end position="18"/>
    </location>
</feature>
<feature type="transmembrane region" description="Helical" evidence="2">
    <location>
        <begin position="26"/>
        <end position="49"/>
    </location>
</feature>